<dbReference type="RefSeq" id="XP_008026398.1">
    <property type="nucleotide sequence ID" value="XM_008028207.1"/>
</dbReference>
<dbReference type="HOGENOM" id="CLU_1304750_0_0_1"/>
<dbReference type="Proteomes" id="UP000016935">
    <property type="component" value="Unassembled WGS sequence"/>
</dbReference>
<keyword evidence="3" id="KW-1185">Reference proteome</keyword>
<organism evidence="2 3">
    <name type="scientific">Exserohilum turcicum (strain 28A)</name>
    <name type="common">Northern leaf blight fungus</name>
    <name type="synonym">Setosphaeria turcica</name>
    <dbReference type="NCBI Taxonomy" id="671987"/>
    <lineage>
        <taxon>Eukaryota</taxon>
        <taxon>Fungi</taxon>
        <taxon>Dikarya</taxon>
        <taxon>Ascomycota</taxon>
        <taxon>Pezizomycotina</taxon>
        <taxon>Dothideomycetes</taxon>
        <taxon>Pleosporomycetidae</taxon>
        <taxon>Pleosporales</taxon>
        <taxon>Pleosporineae</taxon>
        <taxon>Pleosporaceae</taxon>
        <taxon>Exserohilum</taxon>
    </lineage>
</organism>
<accession>R0ILD2</accession>
<feature type="region of interest" description="Disordered" evidence="1">
    <location>
        <begin position="1"/>
        <end position="92"/>
    </location>
</feature>
<evidence type="ECO:0000313" key="2">
    <source>
        <dbReference type="EMBL" id="EOA85880.1"/>
    </source>
</evidence>
<gene>
    <name evidence="2" type="ORF">SETTUDRAFT_39902</name>
</gene>
<dbReference type="EMBL" id="KB908626">
    <property type="protein sequence ID" value="EOA85880.1"/>
    <property type="molecule type" value="Genomic_DNA"/>
</dbReference>
<dbReference type="OrthoDB" id="3694496at2759"/>
<protein>
    <submittedName>
        <fullName evidence="2">Uncharacterized protein</fullName>
    </submittedName>
</protein>
<dbReference type="GeneID" id="19404538"/>
<feature type="compositionally biased region" description="Polar residues" evidence="1">
    <location>
        <begin position="34"/>
        <end position="46"/>
    </location>
</feature>
<reference evidence="2 3" key="1">
    <citation type="journal article" date="2012" name="PLoS Pathog.">
        <title>Diverse lifestyles and strategies of plant pathogenesis encoded in the genomes of eighteen Dothideomycetes fungi.</title>
        <authorList>
            <person name="Ohm R.A."/>
            <person name="Feau N."/>
            <person name="Henrissat B."/>
            <person name="Schoch C.L."/>
            <person name="Horwitz B.A."/>
            <person name="Barry K.W."/>
            <person name="Condon B.J."/>
            <person name="Copeland A.C."/>
            <person name="Dhillon B."/>
            <person name="Glaser F."/>
            <person name="Hesse C.N."/>
            <person name="Kosti I."/>
            <person name="LaButti K."/>
            <person name="Lindquist E.A."/>
            <person name="Lucas S."/>
            <person name="Salamov A.A."/>
            <person name="Bradshaw R.E."/>
            <person name="Ciuffetti L."/>
            <person name="Hamelin R.C."/>
            <person name="Kema G.H.J."/>
            <person name="Lawrence C."/>
            <person name="Scott J.A."/>
            <person name="Spatafora J.W."/>
            <person name="Turgeon B.G."/>
            <person name="de Wit P.J.G.M."/>
            <person name="Zhong S."/>
            <person name="Goodwin S.B."/>
            <person name="Grigoriev I.V."/>
        </authorList>
    </citation>
    <scope>NUCLEOTIDE SEQUENCE [LARGE SCALE GENOMIC DNA]</scope>
    <source>
        <strain evidence="3">28A</strain>
    </source>
</reference>
<reference evidence="2 3" key="2">
    <citation type="journal article" date="2013" name="PLoS Genet.">
        <title>Comparative genome structure, secondary metabolite, and effector coding capacity across Cochliobolus pathogens.</title>
        <authorList>
            <person name="Condon B.J."/>
            <person name="Leng Y."/>
            <person name="Wu D."/>
            <person name="Bushley K.E."/>
            <person name="Ohm R.A."/>
            <person name="Otillar R."/>
            <person name="Martin J."/>
            <person name="Schackwitz W."/>
            <person name="Grimwood J."/>
            <person name="MohdZainudin N."/>
            <person name="Xue C."/>
            <person name="Wang R."/>
            <person name="Manning V.A."/>
            <person name="Dhillon B."/>
            <person name="Tu Z.J."/>
            <person name="Steffenson B.J."/>
            <person name="Salamov A."/>
            <person name="Sun H."/>
            <person name="Lowry S."/>
            <person name="LaButti K."/>
            <person name="Han J."/>
            <person name="Copeland A."/>
            <person name="Lindquist E."/>
            <person name="Barry K."/>
            <person name="Schmutz J."/>
            <person name="Baker S.E."/>
            <person name="Ciuffetti L.M."/>
            <person name="Grigoriev I.V."/>
            <person name="Zhong S."/>
            <person name="Turgeon B.G."/>
        </authorList>
    </citation>
    <scope>NUCLEOTIDE SEQUENCE [LARGE SCALE GENOMIC DNA]</scope>
    <source>
        <strain evidence="3">28A</strain>
    </source>
</reference>
<name>R0ILD2_EXST2</name>
<dbReference type="AlphaFoldDB" id="R0ILD2"/>
<sequence>MANKKYATKTQALEARRICNKMAQRRYRDKKKQNQAGSKSSQQSRTMENETDGEALSAVQHPDASEQEASSEVENTPNKRRRPNPSSAPLTPLEHLAIMDQSVEALSVIDKDACDPKALMDGLTRIKTKLQHVVNHVHEWKQPALQQDASNVMSSHYNPHTSTVVSGSATSLNTKKIQALSAGMRRYCDEKKLHDMIAYYERAGTPAQLKITINPKLFV</sequence>
<feature type="compositionally biased region" description="Basic residues" evidence="1">
    <location>
        <begin position="23"/>
        <end position="33"/>
    </location>
</feature>
<evidence type="ECO:0000313" key="3">
    <source>
        <dbReference type="Proteomes" id="UP000016935"/>
    </source>
</evidence>
<evidence type="ECO:0000256" key="1">
    <source>
        <dbReference type="SAM" id="MobiDB-lite"/>
    </source>
</evidence>
<proteinExistence type="predicted"/>